<feature type="compositionally biased region" description="Basic and acidic residues" evidence="4">
    <location>
        <begin position="462"/>
        <end position="477"/>
    </location>
</feature>
<feature type="compositionally biased region" description="Acidic residues" evidence="4">
    <location>
        <begin position="113"/>
        <end position="127"/>
    </location>
</feature>
<dbReference type="FunFam" id="3.40.50.10190:FF:000005">
    <property type="entry name" value="Tumor suppressor p53-binding protein 1"/>
    <property type="match status" value="1"/>
</dbReference>
<dbReference type="GeneID" id="593800"/>
<dbReference type="Gene3D" id="2.30.30.30">
    <property type="match status" value="1"/>
</dbReference>
<feature type="compositionally biased region" description="Low complexity" evidence="4">
    <location>
        <begin position="1856"/>
        <end position="1866"/>
    </location>
</feature>
<reference evidence="7" key="1">
    <citation type="submission" date="2015-02" db="EMBL/GenBank/DDBJ databases">
        <title>Genome sequencing for Strongylocentrotus purpuratus.</title>
        <authorList>
            <person name="Murali S."/>
            <person name="Liu Y."/>
            <person name="Vee V."/>
            <person name="English A."/>
            <person name="Wang M."/>
            <person name="Skinner E."/>
            <person name="Han Y."/>
            <person name="Muzny D.M."/>
            <person name="Worley K.C."/>
            <person name="Gibbs R.A."/>
        </authorList>
    </citation>
    <scope>NUCLEOTIDE SEQUENCE</scope>
</reference>
<feature type="compositionally biased region" description="Basic and acidic residues" evidence="4">
    <location>
        <begin position="597"/>
        <end position="607"/>
    </location>
</feature>
<dbReference type="InterPro" id="IPR047249">
    <property type="entry name" value="BRCT_p53bp1-like_rpt1"/>
</dbReference>
<feature type="compositionally biased region" description="Basic and acidic residues" evidence="4">
    <location>
        <begin position="639"/>
        <end position="677"/>
    </location>
</feature>
<feature type="compositionally biased region" description="Basic and acidic residues" evidence="4">
    <location>
        <begin position="899"/>
        <end position="915"/>
    </location>
</feature>
<dbReference type="SUPFAM" id="SSF63748">
    <property type="entry name" value="Tudor/PWWP/MBT"/>
    <property type="match status" value="1"/>
</dbReference>
<evidence type="ECO:0000313" key="7">
    <source>
        <dbReference type="Proteomes" id="UP000007110"/>
    </source>
</evidence>
<dbReference type="InterPro" id="IPR014722">
    <property type="entry name" value="Rib_uL2_dom2"/>
</dbReference>
<dbReference type="InterPro" id="IPR001357">
    <property type="entry name" value="BRCT_dom"/>
</dbReference>
<feature type="compositionally biased region" description="Polar residues" evidence="4">
    <location>
        <begin position="1326"/>
        <end position="1343"/>
    </location>
</feature>
<dbReference type="InterPro" id="IPR015125">
    <property type="entry name" value="53-BP1_Tudor"/>
</dbReference>
<evidence type="ECO:0000256" key="3">
    <source>
        <dbReference type="ARBA" id="ARBA00023242"/>
    </source>
</evidence>
<dbReference type="PROSITE" id="PS50172">
    <property type="entry name" value="BRCT"/>
    <property type="match status" value="1"/>
</dbReference>
<dbReference type="FunFam" id="3.40.50.10190:FF:000003">
    <property type="entry name" value="Tumor suppressor p53-binding protein 1"/>
    <property type="match status" value="1"/>
</dbReference>
<feature type="compositionally biased region" description="Low complexity" evidence="4">
    <location>
        <begin position="1415"/>
        <end position="1429"/>
    </location>
</feature>
<dbReference type="Gene3D" id="2.30.30.140">
    <property type="match status" value="1"/>
</dbReference>
<feature type="compositionally biased region" description="Low complexity" evidence="4">
    <location>
        <begin position="444"/>
        <end position="453"/>
    </location>
</feature>
<keyword evidence="7" id="KW-1185">Reference proteome</keyword>
<dbReference type="RefSeq" id="XP_030832530.1">
    <property type="nucleotide sequence ID" value="XM_030976670.1"/>
</dbReference>
<protein>
    <recommendedName>
        <fullName evidence="5">BRCT domain-containing protein</fullName>
    </recommendedName>
</protein>
<feature type="compositionally biased region" description="Pro residues" evidence="4">
    <location>
        <begin position="1199"/>
        <end position="1209"/>
    </location>
</feature>
<proteinExistence type="predicted"/>
<feature type="compositionally biased region" description="Polar residues" evidence="4">
    <location>
        <begin position="1461"/>
        <end position="1474"/>
    </location>
</feature>
<feature type="compositionally biased region" description="Acidic residues" evidence="4">
    <location>
        <begin position="281"/>
        <end position="292"/>
    </location>
</feature>
<dbReference type="FunFam" id="2.30.30.140:FF:000021">
    <property type="entry name" value="Tumor suppressor p53-binding protein 1"/>
    <property type="match status" value="1"/>
</dbReference>
<organism evidence="6 7">
    <name type="scientific">Strongylocentrotus purpuratus</name>
    <name type="common">Purple sea urchin</name>
    <dbReference type="NCBI Taxonomy" id="7668"/>
    <lineage>
        <taxon>Eukaryota</taxon>
        <taxon>Metazoa</taxon>
        <taxon>Echinodermata</taxon>
        <taxon>Eleutherozoa</taxon>
        <taxon>Echinozoa</taxon>
        <taxon>Echinoidea</taxon>
        <taxon>Euechinoidea</taxon>
        <taxon>Echinacea</taxon>
        <taxon>Camarodonta</taxon>
        <taxon>Echinidea</taxon>
        <taxon>Strongylocentrotidae</taxon>
        <taxon>Strongylocentrotus</taxon>
    </lineage>
</organism>
<evidence type="ECO:0000313" key="6">
    <source>
        <dbReference type="EnsemblMetazoa" id="XP_030832530"/>
    </source>
</evidence>
<dbReference type="InterPro" id="IPR036420">
    <property type="entry name" value="BRCT_dom_sf"/>
</dbReference>
<feature type="compositionally biased region" description="Polar residues" evidence="4">
    <location>
        <begin position="877"/>
        <end position="894"/>
    </location>
</feature>
<dbReference type="PANTHER" id="PTHR15321">
    <property type="entry name" value="TUMOR SUPPRESSOR P53-BINDING PROTEIN 1"/>
    <property type="match status" value="1"/>
</dbReference>
<dbReference type="SMART" id="SM00292">
    <property type="entry name" value="BRCT"/>
    <property type="match status" value="2"/>
</dbReference>
<feature type="compositionally biased region" description="Polar residues" evidence="4">
    <location>
        <begin position="1055"/>
        <end position="1075"/>
    </location>
</feature>
<feature type="compositionally biased region" description="Basic and acidic residues" evidence="4">
    <location>
        <begin position="990"/>
        <end position="999"/>
    </location>
</feature>
<feature type="compositionally biased region" description="Polar residues" evidence="4">
    <location>
        <begin position="1366"/>
        <end position="1387"/>
    </location>
</feature>
<sequence length="2136" mass="234564">MDLPSQDPSDPSQLDGGLPEVSSTPCFIVLDSQAEGTEAERGEESVTEARARRLKQLEELTKNQPTEPVLEMEFGGGIQRSGDKEDDKKESTRPMTSVEEIEVKAQTSKNDEASSEEEEEDEEEENEVPSTQEDLFDEENKSPHEQGTGDFHSPSTSKDDSHLKRTPSEELHTTPTPRDASHIIGTPSEDVNTTPISRDASHIIGTPSEDVHTTPTPRDASHIIGTPSETVSSLRFSGIVLANETSTSGSSASINVVYPSPEAYGPAPIIIPSTPTRPDTSNEELIELSDNDDMPRATLPEAPLKRKSTNTSDESEDVYRIPAWQQELNQLQKRKEEDVNTQDSWLKDNSGSKRSMSTSIDSTNPSSELSENLHKSSAELEESLSLQQQQPLMGSTTDESSRQSANSRPPSASIVGNGSKDRGSHSAPLLGDTVVRTVSRDTKQSSGSSQKGQASLPGDAAYDAKHPVTKEQSEEPHTTGQAMDFEKTSAEMKTQCDDRTRLNVNVRRHGDVVPEPDIEIIDDDYEKEEEGNKRDDAEAGMGVDPSQDWHLQLSPSQTQTQTQYSVAHSHRELGIKDVMSERDLSQIESKAVEEEDAHERKTTRLKGDGTTNVSRQGTPWRSTQAEDVDDDEVSMVIPESEKLGENKEDDGRGKQKHSDPDGGEKAMKEGSRGKFGEGMEDSVFLEGDAQLPDEGRLGLGQLGESDNPSPIAGFHLSVPKDGALLRPLSSMTPHLGKKGQWRTDGTPRHSTPIADETEGSSSQREVLSTADKETPKTTSKSSSALVVSAVIEMDSSESSEIPAFNLRNPTDCSELLKEAKESPSKRQKSVFSRVVEATKAAKSNTRTKKQTAPTKDKDPFSLTNPKTKLILGKKRNQQSLPQGDQPQGTTSQASKGKRGKEIDIEAEHGDEREAPDVAVEEDNSATIPLEYHGEDPRTECPDVEVWEEMTEEESEILKTRQIETQQYGATDEQEAEVEMEIEAEEEEIEEGKKEDARIEEVEEIPSKGQQQIFVSQERRRDPYEFTESQSNKTPTPMKTWARKEDTEPKEKLPSKNLSEVSSTKPTTEQPSTSAAVTLKTKRTPKGSRQNRGAKRKRPQDPETTEEEGDNVENPALNRTRTSPRKKASSTVRKVPKKRGKVLEKQQNKGQTAKVLTEKPSYVASPSMTQRIVQDPVPVAAERRLQASPASLELRQIPGHSPPTRQPPPWKIVRYKKVNITQRIKEVIEWGEIVETTVLEQVVNEEIIEKLEQDFMTPSPRSKTSSLTSGSLADISSLGSRTSSSVAGSLQKSSSVLSTGIQKSISLSSISEGNSSLDKTISLPGSEKTSPNVSGQEQSSSGRQLMSPGGVVPQRIPSRGTRASPGVSRNQDSSRVSPMDTQRRSFTGGTEPPTGISEQTSRTGQVRSSDVSPSALMLSRRMSSKGSKSSSDAEARMVPDGKDAQFVKPKRTPSRRRVSRTPEQAEQSTHEQPSNVRMDPPPELNLSEGWNVEQGQQSSEESEGIPCAQPRTEMERISSDETVEKSDADVGKQTTTTTGESLEEKVDDPEPSTSNQEGSSTRPTRGKRRSKTQITTPTRSSLEDTIIVQDDGDQDVILSEPPQESMQQPSAGSASSTTTDSAQAFLVPGVRVFTRWMDGFYYPGTIKKEEKNNRLKIAFDDGDMRSVNSKDVIIKDWLSTGQSVMAESAEDGYNYPGIVIGYFRGSNPKDAGYFVETDNGQTTRYPRRKVILSKDQANLLLTSCPSSSSTGISDISLENLISGTRQRSRLRAPDGGGVVRTPSKVLGRTPRHDPSPAVTRSGGKRKATAEKQPAEGGDVSPRKKAKQLAKRLLTTVTASPDLGKQGIGIRRSPRKQPPSTSSTPGSPARGLFPATRGGPPSTPRTMEMLLGPLPKNKTLFKGMAFFLTQGEVKKRAKVDTSTSESELEDDADEAPFDKDHARKQIEAGGGVVLKDFDKSQKTQYKLSLVANTYCRTKKYFLALAFNIPCVSNLWIRDCSRTGKLQSHKAYLLPAGESVNGNIMEWKPNRRILSGLKIMVISSHIQVENTWRSILMVAGCHIVARFPTTNELNRGGIPFDCSVMVTDPSCPRHILHRAQQLDIPVVSVEWVMQSLINGVRMPYDSHDKFIWDYKEKLK</sequence>
<feature type="compositionally biased region" description="Basic and acidic residues" evidence="4">
    <location>
        <begin position="81"/>
        <end position="92"/>
    </location>
</feature>
<feature type="compositionally biased region" description="Low complexity" evidence="4">
    <location>
        <begin position="1606"/>
        <end position="1619"/>
    </location>
</feature>
<feature type="compositionally biased region" description="Polar residues" evidence="4">
    <location>
        <begin position="1"/>
        <end position="12"/>
    </location>
</feature>
<evidence type="ECO:0000256" key="1">
    <source>
        <dbReference type="ARBA" id="ARBA00004123"/>
    </source>
</evidence>
<feature type="region of interest" description="Disordered" evidence="4">
    <location>
        <begin position="1765"/>
        <end position="1884"/>
    </location>
</feature>
<feature type="compositionally biased region" description="Low complexity" evidence="4">
    <location>
        <begin position="383"/>
        <end position="392"/>
    </location>
</feature>
<feature type="region of interest" description="Disordered" evidence="4">
    <location>
        <begin position="1190"/>
        <end position="1209"/>
    </location>
</feature>
<feature type="region of interest" description="Disordered" evidence="4">
    <location>
        <begin position="268"/>
        <end position="785"/>
    </location>
</feature>
<keyword evidence="3" id="KW-0539">Nucleus</keyword>
<dbReference type="CDD" id="cd17745">
    <property type="entry name" value="BRCT_p53bp1_rpt1"/>
    <property type="match status" value="1"/>
</dbReference>
<feature type="region of interest" description="Disordered" evidence="4">
    <location>
        <begin position="1309"/>
        <end position="1619"/>
    </location>
</feature>
<feature type="compositionally biased region" description="Polar residues" evidence="4">
    <location>
        <begin position="1026"/>
        <end position="1036"/>
    </location>
</feature>
<dbReference type="GO" id="GO:0006974">
    <property type="term" value="P:DNA damage response"/>
    <property type="evidence" value="ECO:0007669"/>
    <property type="project" value="UniProtKB-KW"/>
</dbReference>
<feature type="compositionally biased region" description="Basic and acidic residues" evidence="4">
    <location>
        <begin position="157"/>
        <end position="172"/>
    </location>
</feature>
<evidence type="ECO:0000259" key="5">
    <source>
        <dbReference type="PROSITE" id="PS50172"/>
    </source>
</evidence>
<dbReference type="InterPro" id="IPR047252">
    <property type="entry name" value="TP53BP1-like"/>
</dbReference>
<feature type="compositionally biased region" description="Basic residues" evidence="4">
    <location>
        <begin position="1121"/>
        <end position="1139"/>
    </location>
</feature>
<feature type="region of interest" description="Disordered" evidence="4">
    <location>
        <begin position="1"/>
        <end position="23"/>
    </location>
</feature>
<dbReference type="SUPFAM" id="SSF52113">
    <property type="entry name" value="BRCT domain"/>
    <property type="match status" value="2"/>
</dbReference>
<feature type="region of interest" description="Disordered" evidence="4">
    <location>
        <begin position="56"/>
        <end position="225"/>
    </location>
</feature>
<dbReference type="PANTHER" id="PTHR15321:SF3">
    <property type="entry name" value="TP53-BINDING PROTEIN 1"/>
    <property type="match status" value="1"/>
</dbReference>
<evidence type="ECO:0000256" key="4">
    <source>
        <dbReference type="SAM" id="MobiDB-lite"/>
    </source>
</evidence>
<feature type="compositionally biased region" description="Polar residues" evidence="4">
    <location>
        <begin position="1550"/>
        <end position="1562"/>
    </location>
</feature>
<feature type="compositionally biased region" description="Polar residues" evidence="4">
    <location>
        <begin position="341"/>
        <end position="370"/>
    </location>
</feature>
<feature type="domain" description="BRCT" evidence="5">
    <location>
        <begin position="1894"/>
        <end position="2011"/>
    </location>
</feature>
<feature type="compositionally biased region" description="Polar residues" evidence="4">
    <location>
        <begin position="1395"/>
        <end position="1411"/>
    </location>
</feature>
<feature type="compositionally biased region" description="Polar residues" evidence="4">
    <location>
        <begin position="609"/>
        <end position="625"/>
    </location>
</feature>
<feature type="compositionally biased region" description="Basic and acidic residues" evidence="4">
    <location>
        <begin position="1041"/>
        <end position="1053"/>
    </location>
</feature>
<feature type="compositionally biased region" description="Polar residues" evidence="4">
    <location>
        <begin position="1276"/>
        <end position="1292"/>
    </location>
</feature>
<evidence type="ECO:0000256" key="2">
    <source>
        <dbReference type="ARBA" id="ARBA00022763"/>
    </source>
</evidence>
<feature type="compositionally biased region" description="Polar residues" evidence="4">
    <location>
        <begin position="1258"/>
        <end position="1270"/>
    </location>
</feature>
<dbReference type="Pfam" id="PF09038">
    <property type="entry name" value="53-BP1_Tudor"/>
    <property type="match status" value="1"/>
</dbReference>
<dbReference type="GO" id="GO:0005634">
    <property type="term" value="C:nucleus"/>
    <property type="evidence" value="ECO:0007669"/>
    <property type="project" value="UniProtKB-SubCell"/>
</dbReference>
<name>A0A7M7N7Z8_STRPU</name>
<feature type="compositionally biased region" description="Acidic residues" evidence="4">
    <location>
        <begin position="971"/>
        <end position="989"/>
    </location>
</feature>
<reference evidence="6" key="2">
    <citation type="submission" date="2021-01" db="UniProtKB">
        <authorList>
            <consortium name="EnsemblMetazoa"/>
        </authorList>
    </citation>
    <scope>IDENTIFICATION</scope>
</reference>
<comment type="subcellular location">
    <subcellularLocation>
        <location evidence="1">Nucleus</location>
    </subcellularLocation>
</comment>
<feature type="compositionally biased region" description="Polar residues" evidence="4">
    <location>
        <begin position="393"/>
        <end position="416"/>
    </location>
</feature>
<feature type="compositionally biased region" description="Basic and acidic residues" evidence="4">
    <location>
        <begin position="569"/>
        <end position="585"/>
    </location>
</feature>
<feature type="compositionally biased region" description="Basic and acidic residues" evidence="4">
    <location>
        <begin position="1430"/>
        <end position="1444"/>
    </location>
</feature>
<feature type="compositionally biased region" description="Basic and acidic residues" evidence="4">
    <location>
        <begin position="815"/>
        <end position="824"/>
    </location>
</feature>
<dbReference type="CDD" id="cd20383">
    <property type="entry name" value="Tudor_53BP1"/>
    <property type="match status" value="1"/>
</dbReference>
<dbReference type="Pfam" id="PF18428">
    <property type="entry name" value="BRCT_3"/>
    <property type="match status" value="1"/>
</dbReference>
<dbReference type="Proteomes" id="UP000007110">
    <property type="component" value="Unassembled WGS sequence"/>
</dbReference>
<feature type="compositionally biased region" description="Basic and acidic residues" evidence="4">
    <location>
        <begin position="484"/>
        <end position="501"/>
    </location>
</feature>
<dbReference type="EnsemblMetazoa" id="XM_030976670">
    <property type="protein sequence ID" value="XP_030832530"/>
    <property type="gene ID" value="LOC593800"/>
</dbReference>
<feature type="region of interest" description="Disordered" evidence="4">
    <location>
        <begin position="950"/>
        <end position="1161"/>
    </location>
</feature>
<dbReference type="CDD" id="cd17724">
    <property type="entry name" value="BRCT_p53bp1_rpt2"/>
    <property type="match status" value="1"/>
</dbReference>
<feature type="compositionally biased region" description="Basic and acidic residues" evidence="4">
    <location>
        <begin position="1511"/>
        <end position="1529"/>
    </location>
</feature>
<feature type="region of interest" description="Disordered" evidence="4">
    <location>
        <begin position="1253"/>
        <end position="1292"/>
    </location>
</feature>
<dbReference type="CTD" id="7158"/>
<feature type="region of interest" description="Disordered" evidence="4">
    <location>
        <begin position="815"/>
        <end position="938"/>
    </location>
</feature>
<dbReference type="Gene3D" id="3.40.50.10190">
    <property type="entry name" value="BRCT domain"/>
    <property type="match status" value="2"/>
</dbReference>
<feature type="compositionally biased region" description="Acidic residues" evidence="4">
    <location>
        <begin position="514"/>
        <end position="529"/>
    </location>
</feature>
<accession>A0A7M7N7Z8</accession>
<dbReference type="InterPro" id="IPR047250">
    <property type="entry name" value="BRCT_p53bp1-like_rpt2"/>
</dbReference>
<feature type="compositionally biased region" description="Basic residues" evidence="4">
    <location>
        <begin position="1447"/>
        <end position="1458"/>
    </location>
</feature>
<keyword evidence="2" id="KW-0227">DNA damage</keyword>
<feature type="compositionally biased region" description="Low complexity" evidence="4">
    <location>
        <begin position="776"/>
        <end position="785"/>
    </location>
</feature>